<evidence type="ECO:0000256" key="1">
    <source>
        <dbReference type="SAM" id="Phobius"/>
    </source>
</evidence>
<dbReference type="InterPro" id="IPR045535">
    <property type="entry name" value="ThsA_Macro"/>
</dbReference>
<keyword evidence="1" id="KW-0812">Transmembrane</keyword>
<sequence length="283" mass="31254">MWKSIRLGASRRWQEGVAFGLAVLGAIWLLTEVGTRSSAGLDHWLDEHGTPYLGFAIFCALVGFLWAIYEPRKVAFDIPLTSTRLTLKYGNLFKEDADWLIGVNEFFDSRIGDVVAKGSIHGQVICDYFGGDEAKFRTQVTPALQPFTGTTIPRTVGETTRYEIGTTAVLDRGDKHIYLVALSRTDVSTNKAQSSIPELWTALSAALCKVHERGNGQPLALPLLGNGRASINLPPQHLLRLVVLAIVDYAKTAQLPNSVSILLHEDCFSVLDLTEIRRDWSTK</sequence>
<accession>A0ABP7U442</accession>
<organism evidence="3 4">
    <name type="scientific">Sphingomonas rosea</name>
    <dbReference type="NCBI Taxonomy" id="335605"/>
    <lineage>
        <taxon>Bacteria</taxon>
        <taxon>Pseudomonadati</taxon>
        <taxon>Pseudomonadota</taxon>
        <taxon>Alphaproteobacteria</taxon>
        <taxon>Sphingomonadales</taxon>
        <taxon>Sphingomonadaceae</taxon>
        <taxon>Sphingomonas</taxon>
    </lineage>
</organism>
<name>A0ABP7U442_9SPHN</name>
<dbReference type="Pfam" id="PF20016">
    <property type="entry name" value="ThsA_Macro"/>
    <property type="match status" value="1"/>
</dbReference>
<evidence type="ECO:0000259" key="2">
    <source>
        <dbReference type="Pfam" id="PF20016"/>
    </source>
</evidence>
<feature type="domain" description="Thoeris protein ThsA Macro" evidence="2">
    <location>
        <begin position="86"/>
        <end position="264"/>
    </location>
</feature>
<gene>
    <name evidence="3" type="ORF">GCM10022281_15180</name>
</gene>
<evidence type="ECO:0000313" key="4">
    <source>
        <dbReference type="Proteomes" id="UP001424459"/>
    </source>
</evidence>
<comment type="caution">
    <text evidence="3">The sequence shown here is derived from an EMBL/GenBank/DDBJ whole genome shotgun (WGS) entry which is preliminary data.</text>
</comment>
<dbReference type="EMBL" id="BAABBR010000001">
    <property type="protein sequence ID" value="GAA4035722.1"/>
    <property type="molecule type" value="Genomic_DNA"/>
</dbReference>
<dbReference type="Proteomes" id="UP001424459">
    <property type="component" value="Unassembled WGS sequence"/>
</dbReference>
<keyword evidence="4" id="KW-1185">Reference proteome</keyword>
<feature type="transmembrane region" description="Helical" evidence="1">
    <location>
        <begin position="12"/>
        <end position="31"/>
    </location>
</feature>
<keyword evidence="1" id="KW-1133">Transmembrane helix</keyword>
<feature type="transmembrane region" description="Helical" evidence="1">
    <location>
        <begin position="51"/>
        <end position="69"/>
    </location>
</feature>
<reference evidence="4" key="1">
    <citation type="journal article" date="2019" name="Int. J. Syst. Evol. Microbiol.">
        <title>The Global Catalogue of Microorganisms (GCM) 10K type strain sequencing project: providing services to taxonomists for standard genome sequencing and annotation.</title>
        <authorList>
            <consortium name="The Broad Institute Genomics Platform"/>
            <consortium name="The Broad Institute Genome Sequencing Center for Infectious Disease"/>
            <person name="Wu L."/>
            <person name="Ma J."/>
        </authorList>
    </citation>
    <scope>NUCLEOTIDE SEQUENCE [LARGE SCALE GENOMIC DNA]</scope>
    <source>
        <strain evidence="4">JCM 17564</strain>
    </source>
</reference>
<proteinExistence type="predicted"/>
<keyword evidence="1" id="KW-0472">Membrane</keyword>
<evidence type="ECO:0000313" key="3">
    <source>
        <dbReference type="EMBL" id="GAA4035722.1"/>
    </source>
</evidence>
<protein>
    <recommendedName>
        <fullName evidence="2">Thoeris protein ThsA Macro domain-containing protein</fullName>
    </recommendedName>
</protein>